<proteinExistence type="predicted"/>
<evidence type="ECO:0000313" key="3">
    <source>
        <dbReference type="Proteomes" id="UP000198662"/>
    </source>
</evidence>
<organism evidence="2 3">
    <name type="scientific">Glycomyces sambucus</name>
    <dbReference type="NCBI Taxonomy" id="380244"/>
    <lineage>
        <taxon>Bacteria</taxon>
        <taxon>Bacillati</taxon>
        <taxon>Actinomycetota</taxon>
        <taxon>Actinomycetes</taxon>
        <taxon>Glycomycetales</taxon>
        <taxon>Glycomycetaceae</taxon>
        <taxon>Glycomyces</taxon>
    </lineage>
</organism>
<feature type="region of interest" description="Disordered" evidence="1">
    <location>
        <begin position="48"/>
        <end position="68"/>
    </location>
</feature>
<sequence length="68" mass="7149">MRLRIGPVPDLGMLLTLYPPPAALTAPDDARQGGVSTVSAAAATVLTCPERSAAPEPEHQEDPRKKES</sequence>
<dbReference type="AlphaFoldDB" id="A0A1G9LPS0"/>
<keyword evidence="3" id="KW-1185">Reference proteome</keyword>
<reference evidence="3" key="1">
    <citation type="submission" date="2016-10" db="EMBL/GenBank/DDBJ databases">
        <authorList>
            <person name="Varghese N."/>
            <person name="Submissions S."/>
        </authorList>
    </citation>
    <scope>NUCLEOTIDE SEQUENCE [LARGE SCALE GENOMIC DNA]</scope>
    <source>
        <strain evidence="3">CGMCC 4.3147</strain>
    </source>
</reference>
<dbReference type="STRING" id="380244.SAMN05216298_4635"/>
<dbReference type="Proteomes" id="UP000198662">
    <property type="component" value="Unassembled WGS sequence"/>
</dbReference>
<accession>A0A1G9LPS0</accession>
<evidence type="ECO:0000256" key="1">
    <source>
        <dbReference type="SAM" id="MobiDB-lite"/>
    </source>
</evidence>
<feature type="compositionally biased region" description="Basic and acidic residues" evidence="1">
    <location>
        <begin position="56"/>
        <end position="68"/>
    </location>
</feature>
<name>A0A1G9LPS0_9ACTN</name>
<protein>
    <submittedName>
        <fullName evidence="2">Uncharacterized protein</fullName>
    </submittedName>
</protein>
<dbReference type="EMBL" id="FNGF01000007">
    <property type="protein sequence ID" value="SDL63485.1"/>
    <property type="molecule type" value="Genomic_DNA"/>
</dbReference>
<gene>
    <name evidence="2" type="ORF">SAMN05216298_4635</name>
</gene>
<evidence type="ECO:0000313" key="2">
    <source>
        <dbReference type="EMBL" id="SDL63485.1"/>
    </source>
</evidence>